<dbReference type="Pfam" id="PF17921">
    <property type="entry name" value="Integrase_H2C2"/>
    <property type="match status" value="1"/>
</dbReference>
<gene>
    <name evidence="2" type="ORF">AFUS01_LOCUS29326</name>
</gene>
<comment type="caution">
    <text evidence="2">The sequence shown here is derived from an EMBL/GenBank/DDBJ whole genome shotgun (WGS) entry which is preliminary data.</text>
</comment>
<evidence type="ECO:0000259" key="1">
    <source>
        <dbReference type="PROSITE" id="PS50994"/>
    </source>
</evidence>
<dbReference type="AlphaFoldDB" id="A0A8J2PEM1"/>
<keyword evidence="3" id="KW-1185">Reference proteome</keyword>
<accession>A0A8J2PEM1</accession>
<reference evidence="2" key="1">
    <citation type="submission" date="2021-06" db="EMBL/GenBank/DDBJ databases">
        <authorList>
            <person name="Hodson N. C."/>
            <person name="Mongue J. A."/>
            <person name="Jaron S. K."/>
        </authorList>
    </citation>
    <scope>NUCLEOTIDE SEQUENCE</scope>
</reference>
<feature type="non-terminal residue" evidence="2">
    <location>
        <position position="277"/>
    </location>
</feature>
<dbReference type="OrthoDB" id="5967017at2759"/>
<dbReference type="Proteomes" id="UP000708208">
    <property type="component" value="Unassembled WGS sequence"/>
</dbReference>
<evidence type="ECO:0000313" key="3">
    <source>
        <dbReference type="Proteomes" id="UP000708208"/>
    </source>
</evidence>
<dbReference type="InterPro" id="IPR001584">
    <property type="entry name" value="Integrase_cat-core"/>
</dbReference>
<feature type="non-terminal residue" evidence="2">
    <location>
        <position position="1"/>
    </location>
</feature>
<organism evidence="2 3">
    <name type="scientific">Allacma fusca</name>
    <dbReference type="NCBI Taxonomy" id="39272"/>
    <lineage>
        <taxon>Eukaryota</taxon>
        <taxon>Metazoa</taxon>
        <taxon>Ecdysozoa</taxon>
        <taxon>Arthropoda</taxon>
        <taxon>Hexapoda</taxon>
        <taxon>Collembola</taxon>
        <taxon>Symphypleona</taxon>
        <taxon>Sminthuridae</taxon>
        <taxon>Allacma</taxon>
    </lineage>
</organism>
<name>A0A8J2PEM1_9HEXA</name>
<dbReference type="InterPro" id="IPR041588">
    <property type="entry name" value="Integrase_H2C2"/>
</dbReference>
<dbReference type="PANTHER" id="PTHR47331">
    <property type="entry name" value="PHD-TYPE DOMAIN-CONTAINING PROTEIN"/>
    <property type="match status" value="1"/>
</dbReference>
<feature type="domain" description="Integrase catalytic" evidence="1">
    <location>
        <begin position="116"/>
        <end position="277"/>
    </location>
</feature>
<sequence length="277" mass="32079">MSLFKLIQAETYCDKSQIFKQLNVQLFDDGLYRVVTKLLRRRDKKNFRLPVLLPGDHPAVVLLIKKVHEELSHAGVQMVISNLRERFWIPQARRTIRKVVVNCTKCRRFDCTKIKTAPAPLPVERIRSAAAFEVTGIDMAGPLYLRKGEKSWIVVFTCDVYRALHLELVQSLSTESFLQSLRRFVARRGRPKIIYTDNGLGFQGSKNLFKTVDWEKVCESSLGKSHSIHLIDWRFNPPSAPWWGGWWERLIGLIKNILKRVLGRACLNYEELLTVLC</sequence>
<evidence type="ECO:0000313" key="2">
    <source>
        <dbReference type="EMBL" id="CAG7818848.1"/>
    </source>
</evidence>
<protein>
    <recommendedName>
        <fullName evidence="1">Integrase catalytic domain-containing protein</fullName>
    </recommendedName>
</protein>
<dbReference type="EMBL" id="CAJVCH010432100">
    <property type="protein sequence ID" value="CAG7818848.1"/>
    <property type="molecule type" value="Genomic_DNA"/>
</dbReference>
<dbReference type="GO" id="GO:0015074">
    <property type="term" value="P:DNA integration"/>
    <property type="evidence" value="ECO:0007669"/>
    <property type="project" value="InterPro"/>
</dbReference>
<proteinExistence type="predicted"/>
<dbReference type="PROSITE" id="PS50994">
    <property type="entry name" value="INTEGRASE"/>
    <property type="match status" value="1"/>
</dbReference>
<dbReference type="PANTHER" id="PTHR47331:SF1">
    <property type="entry name" value="GAG-LIKE PROTEIN"/>
    <property type="match status" value="1"/>
</dbReference>